<dbReference type="Proteomes" id="UP001221411">
    <property type="component" value="Unassembled WGS sequence"/>
</dbReference>
<dbReference type="InterPro" id="IPR036583">
    <property type="entry name" value="23S_rRNA_IVS_sf"/>
</dbReference>
<reference evidence="1 2" key="1">
    <citation type="submission" date="2022-11" db="EMBL/GenBank/DDBJ databases">
        <title>Minimal conservation of predation-associated metabolite biosynthetic gene clusters underscores biosynthetic potential of Myxococcota including descriptions for ten novel species: Archangium lansinium sp. nov., Myxococcus landrumus sp. nov., Nannocystis bai.</title>
        <authorList>
            <person name="Ahearne A."/>
            <person name="Stevens C."/>
            <person name="Dowd S."/>
        </authorList>
    </citation>
    <scope>NUCLEOTIDE SEQUENCE [LARGE SCALE GENOMIC DNA]</scope>
    <source>
        <strain evidence="1 2">RJM3</strain>
    </source>
</reference>
<dbReference type="InterPro" id="IPR012657">
    <property type="entry name" value="23S_rRNA-intervening_sequence"/>
</dbReference>
<comment type="caution">
    <text evidence="1">The sequence shown here is derived from an EMBL/GenBank/DDBJ whole genome shotgun (WGS) entry which is preliminary data.</text>
</comment>
<keyword evidence="2" id="KW-1185">Reference proteome</keyword>
<dbReference type="SUPFAM" id="SSF158446">
    <property type="entry name" value="IVS-encoded protein-like"/>
    <property type="match status" value="1"/>
</dbReference>
<dbReference type="Gene3D" id="1.20.1440.60">
    <property type="entry name" value="23S rRNA-intervening sequence"/>
    <property type="match status" value="1"/>
</dbReference>
<gene>
    <name evidence="1" type="ORF">POL67_22685</name>
</gene>
<organism evidence="1 2">
    <name type="scientific">Polyangium mundeleinium</name>
    <dbReference type="NCBI Taxonomy" id="2995306"/>
    <lineage>
        <taxon>Bacteria</taxon>
        <taxon>Pseudomonadati</taxon>
        <taxon>Myxococcota</taxon>
        <taxon>Polyangia</taxon>
        <taxon>Polyangiales</taxon>
        <taxon>Polyangiaceae</taxon>
        <taxon>Polyangium</taxon>
    </lineage>
</organism>
<proteinExistence type="predicted"/>
<dbReference type="EMBL" id="JAQNDO010000001">
    <property type="protein sequence ID" value="MDC0744155.1"/>
    <property type="molecule type" value="Genomic_DNA"/>
</dbReference>
<dbReference type="NCBIfam" id="TIGR02436">
    <property type="entry name" value="four helix bundle protein"/>
    <property type="match status" value="1"/>
</dbReference>
<dbReference type="PANTHER" id="PTHR38471:SF2">
    <property type="entry name" value="FOUR HELIX BUNDLE PROTEIN"/>
    <property type="match status" value="1"/>
</dbReference>
<protein>
    <submittedName>
        <fullName evidence="1">Four helix bundle protein</fullName>
    </submittedName>
</protein>
<evidence type="ECO:0000313" key="1">
    <source>
        <dbReference type="EMBL" id="MDC0744155.1"/>
    </source>
</evidence>
<name>A0ABT5EQP5_9BACT</name>
<dbReference type="PANTHER" id="PTHR38471">
    <property type="entry name" value="FOUR HELIX BUNDLE PROTEIN"/>
    <property type="match status" value="1"/>
</dbReference>
<evidence type="ECO:0000313" key="2">
    <source>
        <dbReference type="Proteomes" id="UP001221411"/>
    </source>
</evidence>
<accession>A0ABT5EQP5</accession>
<dbReference type="RefSeq" id="WP_271920380.1">
    <property type="nucleotide sequence ID" value="NZ_JAQNDO010000001.1"/>
</dbReference>
<dbReference type="Pfam" id="PF05635">
    <property type="entry name" value="23S_rRNA_IVP"/>
    <property type="match status" value="1"/>
</dbReference>
<sequence>MTLRIYGVAIEMLRALRPVIERVGTKDPNLGDQLRRAATNIALNLSEGAYSQGRNERARWHTAMGSAAEVRACLEVAEALGYIEKADENLLDTLDRIVATLHRLTRRS</sequence>